<comment type="caution">
    <text evidence="15">The sequence shown here is derived from an EMBL/GenBank/DDBJ whole genome shotgun (WGS) entry which is preliminary data.</text>
</comment>
<dbReference type="Gene3D" id="2.60.40.10">
    <property type="entry name" value="Immunoglobulins"/>
    <property type="match status" value="1"/>
</dbReference>
<dbReference type="PANTHER" id="PTHR42715:SF29">
    <property type="entry name" value="BETA-GLUCOSIDASE A-RELATED"/>
    <property type="match status" value="1"/>
</dbReference>
<dbReference type="Pfam" id="PF01915">
    <property type="entry name" value="Glyco_hydro_3_C"/>
    <property type="match status" value="1"/>
</dbReference>
<dbReference type="InterPro" id="IPR001764">
    <property type="entry name" value="Glyco_hydro_3_N"/>
</dbReference>
<dbReference type="Proteomes" id="UP000803884">
    <property type="component" value="Unassembled WGS sequence"/>
</dbReference>
<gene>
    <name evidence="15" type="ORF">WHR41_00471</name>
</gene>
<evidence type="ECO:0000256" key="3">
    <source>
        <dbReference type="ARBA" id="ARBA00005336"/>
    </source>
</evidence>
<dbReference type="FunFam" id="3.40.50.1700:FF:000003">
    <property type="entry name" value="Probable beta-glucosidase"/>
    <property type="match status" value="1"/>
</dbReference>
<name>A0AB34L6X9_9PEZI</name>
<feature type="signal peptide" evidence="13">
    <location>
        <begin position="1"/>
        <end position="18"/>
    </location>
</feature>
<comment type="similarity">
    <text evidence="3 11">Belongs to the glycosyl hydrolase 3 family.</text>
</comment>
<dbReference type="PRINTS" id="PR00133">
    <property type="entry name" value="GLHYDRLASE3"/>
</dbReference>
<dbReference type="PROSITE" id="PS00775">
    <property type="entry name" value="GLYCOSYL_HYDROL_F3"/>
    <property type="match status" value="1"/>
</dbReference>
<feature type="compositionally biased region" description="Low complexity" evidence="12">
    <location>
        <begin position="22"/>
        <end position="34"/>
    </location>
</feature>
<keyword evidence="6 11" id="KW-0378">Hydrolase</keyword>
<evidence type="ECO:0000256" key="6">
    <source>
        <dbReference type="ARBA" id="ARBA00022801"/>
    </source>
</evidence>
<dbReference type="GO" id="GO:0009251">
    <property type="term" value="P:glucan catabolic process"/>
    <property type="evidence" value="ECO:0007669"/>
    <property type="project" value="TreeGrafter"/>
</dbReference>
<evidence type="ECO:0000259" key="14">
    <source>
        <dbReference type="SMART" id="SM01217"/>
    </source>
</evidence>
<keyword evidence="9 11" id="KW-0326">Glycosidase</keyword>
<evidence type="ECO:0000256" key="7">
    <source>
        <dbReference type="ARBA" id="ARBA00023180"/>
    </source>
</evidence>
<evidence type="ECO:0000256" key="4">
    <source>
        <dbReference type="ARBA" id="ARBA00012744"/>
    </source>
</evidence>
<comment type="pathway">
    <text evidence="2 11">Glycan metabolism; cellulose degradation.</text>
</comment>
<dbReference type="Gene3D" id="3.20.20.300">
    <property type="entry name" value="Glycoside hydrolase, family 3, N-terminal domain"/>
    <property type="match status" value="1"/>
</dbReference>
<dbReference type="Pfam" id="PF14310">
    <property type="entry name" value="Fn3-like"/>
    <property type="match status" value="1"/>
</dbReference>
<evidence type="ECO:0000256" key="10">
    <source>
        <dbReference type="ARBA" id="ARBA00023326"/>
    </source>
</evidence>
<dbReference type="EMBL" id="JAAQHG020000001">
    <property type="protein sequence ID" value="KAL1591095.1"/>
    <property type="molecule type" value="Genomic_DNA"/>
</dbReference>
<keyword evidence="7" id="KW-0325">Glycoprotein</keyword>
<keyword evidence="10 11" id="KW-0624">Polysaccharide degradation</keyword>
<dbReference type="GeneID" id="96001915"/>
<dbReference type="Gene3D" id="3.40.50.1700">
    <property type="entry name" value="Glycoside hydrolase family 3 C-terminal domain"/>
    <property type="match status" value="1"/>
</dbReference>
<dbReference type="GO" id="GO:0008422">
    <property type="term" value="F:beta-glucosidase activity"/>
    <property type="evidence" value="ECO:0007669"/>
    <property type="project" value="UniProtKB-EC"/>
</dbReference>
<dbReference type="SUPFAM" id="SSF52279">
    <property type="entry name" value="Beta-D-glucan exohydrolase, C-terminal domain"/>
    <property type="match status" value="1"/>
</dbReference>
<feature type="region of interest" description="Disordered" evidence="12">
    <location>
        <begin position="875"/>
        <end position="898"/>
    </location>
</feature>
<dbReference type="InterPro" id="IPR013783">
    <property type="entry name" value="Ig-like_fold"/>
</dbReference>
<evidence type="ECO:0000256" key="8">
    <source>
        <dbReference type="ARBA" id="ARBA00023277"/>
    </source>
</evidence>
<comment type="catalytic activity">
    <reaction evidence="1 11">
        <text>Hydrolysis of terminal, non-reducing beta-D-glucosyl residues with release of beta-D-glucose.</text>
        <dbReference type="EC" id="3.2.1.21"/>
    </reaction>
</comment>
<evidence type="ECO:0000256" key="2">
    <source>
        <dbReference type="ARBA" id="ARBA00004987"/>
    </source>
</evidence>
<dbReference type="FunFam" id="3.20.20.300:FF:000002">
    <property type="entry name" value="Probable beta-glucosidase"/>
    <property type="match status" value="1"/>
</dbReference>
<dbReference type="InterPro" id="IPR026891">
    <property type="entry name" value="Fn3-like"/>
</dbReference>
<dbReference type="PANTHER" id="PTHR42715">
    <property type="entry name" value="BETA-GLUCOSIDASE"/>
    <property type="match status" value="1"/>
</dbReference>
<keyword evidence="8 11" id="KW-0119">Carbohydrate metabolism</keyword>
<evidence type="ECO:0000256" key="5">
    <source>
        <dbReference type="ARBA" id="ARBA00022729"/>
    </source>
</evidence>
<dbReference type="InterPro" id="IPR017853">
    <property type="entry name" value="GH"/>
</dbReference>
<evidence type="ECO:0000256" key="13">
    <source>
        <dbReference type="SAM" id="SignalP"/>
    </source>
</evidence>
<organism evidence="15 16">
    <name type="scientific">Cladosporium halotolerans</name>
    <dbReference type="NCBI Taxonomy" id="1052096"/>
    <lineage>
        <taxon>Eukaryota</taxon>
        <taxon>Fungi</taxon>
        <taxon>Dikarya</taxon>
        <taxon>Ascomycota</taxon>
        <taxon>Pezizomycotina</taxon>
        <taxon>Dothideomycetes</taxon>
        <taxon>Dothideomycetidae</taxon>
        <taxon>Cladosporiales</taxon>
        <taxon>Cladosporiaceae</taxon>
        <taxon>Cladosporium</taxon>
    </lineage>
</organism>
<dbReference type="InterPro" id="IPR019800">
    <property type="entry name" value="Glyco_hydro_3_AS"/>
</dbReference>
<dbReference type="SUPFAM" id="SSF51445">
    <property type="entry name" value="(Trans)glycosidases"/>
    <property type="match status" value="1"/>
</dbReference>
<dbReference type="InterPro" id="IPR036881">
    <property type="entry name" value="Glyco_hydro_3_C_sf"/>
</dbReference>
<dbReference type="Pfam" id="PF00933">
    <property type="entry name" value="Glyco_hydro_3"/>
    <property type="match status" value="1"/>
</dbReference>
<evidence type="ECO:0000313" key="16">
    <source>
        <dbReference type="Proteomes" id="UP000803884"/>
    </source>
</evidence>
<dbReference type="RefSeq" id="XP_069234200.1">
    <property type="nucleotide sequence ID" value="XM_069369077.1"/>
</dbReference>
<evidence type="ECO:0000256" key="12">
    <source>
        <dbReference type="SAM" id="MobiDB-lite"/>
    </source>
</evidence>
<protein>
    <recommendedName>
        <fullName evidence="4 11">beta-glucosidase</fullName>
        <ecNumber evidence="4 11">3.2.1.21</ecNumber>
    </recommendedName>
</protein>
<dbReference type="InterPro" id="IPR036962">
    <property type="entry name" value="Glyco_hydro_3_N_sf"/>
</dbReference>
<evidence type="ECO:0000256" key="9">
    <source>
        <dbReference type="ARBA" id="ARBA00023295"/>
    </source>
</evidence>
<feature type="chain" id="PRO_5044235497" description="beta-glucosidase" evidence="13">
    <location>
        <begin position="19"/>
        <end position="898"/>
    </location>
</feature>
<keyword evidence="16" id="KW-1185">Reference proteome</keyword>
<dbReference type="InterPro" id="IPR050288">
    <property type="entry name" value="Cellulose_deg_GH3"/>
</dbReference>
<evidence type="ECO:0000256" key="1">
    <source>
        <dbReference type="ARBA" id="ARBA00000448"/>
    </source>
</evidence>
<dbReference type="EC" id="3.2.1.21" evidence="4 11"/>
<sequence>MGFLRSTALLAALPLALAQNGTNSSTPNPFNNPGAVSGQTSPPKYPTPWGEGLGDWDDAYAQAREFVSQLTLLEKVNLTTGVGWEGEKCVGNTGAIPRLGFKALCLQDSPLGVRFADFVSAFPAGITVGATWDRELFYQRGYEMGTEHREKGIDVQLGPAIGPIGRHAAGGRNWEGFSPDPVLSAVAVHGTVKGIQDAGVIACTKHYIGNEQEHFRQGGPNLTSAISSNIDDVTMHELYVWPFAEAVRAGTGSIMCAYNQVNNSYACQNSYLQNYILKNELGFQGFIVSDWAAQHAGVASALAGLDMTMPGDVAFDSATSYWGPNLTVAVLNGTVPQWRLDDMAVRIVASWYYVDRDTNQLEEGPNFSSWSQDTFGFQHAYAEEGYTRINDHVDVRNEHRDAIRKVAADGTVLLKNNGALPLSGKEKLTTVFGSDSSENPWGPNGCVDRGCNNGTFAMGWGSGTANFPYLVTPLEAIKYEVLSNGGSVESVIDNYAYSQQAALAHRVSQVGGACIVFANAAAGEGYIIFDGNEGDRNNLTLWDDGDALINNVASECNNTIVVMHTVGAVLVEPWYEHENVTAIIWAGVPGQESGNAITDVLYGKVNPGGKTPFTWGLTRDSYGPSDVIYEPNNGNGPPQDNFVEGIFIDYRYFDRFNETPVYEFGYGLSYTTFSYSNLQITAREAPSYQPTTGETPEAPTYGTISNRTADYLCPEGFEFIFAYIYPCLNSTDLRTASNDPEYALNYTWPVGSSDGSPQPRVPAGSADSLGGNAGLYEVLFTVTVDVTNDGEIAGDEVAQLYISLGGPNDAVRVLRNFDRKGIEAGATETYSFDVTYKDLSNWDTAAQDWLISSYPKTAYVGSSSRKLPLSGPLNIAGSPGGYSPPGKYGPPKQRYVRH</sequence>
<accession>A0AB34L6X9</accession>
<dbReference type="InterPro" id="IPR002772">
    <property type="entry name" value="Glyco_hydro_3_C"/>
</dbReference>
<dbReference type="SMART" id="SM01217">
    <property type="entry name" value="Fn3_like"/>
    <property type="match status" value="1"/>
</dbReference>
<feature type="domain" description="Fibronectin type III-like" evidence="14">
    <location>
        <begin position="796"/>
        <end position="864"/>
    </location>
</feature>
<keyword evidence="5 13" id="KW-0732">Signal</keyword>
<evidence type="ECO:0000256" key="11">
    <source>
        <dbReference type="RuleBase" id="RU361161"/>
    </source>
</evidence>
<evidence type="ECO:0000313" key="15">
    <source>
        <dbReference type="EMBL" id="KAL1591095.1"/>
    </source>
</evidence>
<reference evidence="15 16" key="1">
    <citation type="journal article" date="2020" name="Microbiol. Resour. Announc.">
        <title>Draft Genome Sequence of a Cladosporium Species Isolated from the Mesophotic Ascidian Didemnum maculosum.</title>
        <authorList>
            <person name="Gioti A."/>
            <person name="Siaperas R."/>
            <person name="Nikolaivits E."/>
            <person name="Le Goff G."/>
            <person name="Ouazzani J."/>
            <person name="Kotoulas G."/>
            <person name="Topakas E."/>
        </authorList>
    </citation>
    <scope>NUCLEOTIDE SEQUENCE [LARGE SCALE GENOMIC DNA]</scope>
    <source>
        <strain evidence="15 16">TM138-S3</strain>
    </source>
</reference>
<proteinExistence type="inferred from homology"/>
<dbReference type="AlphaFoldDB" id="A0AB34L6X9"/>
<feature type="region of interest" description="Disordered" evidence="12">
    <location>
        <begin position="22"/>
        <end position="49"/>
    </location>
</feature>